<feature type="domain" description="Rhodanese" evidence="2">
    <location>
        <begin position="15"/>
        <end position="103"/>
    </location>
</feature>
<dbReference type="AlphaFoldDB" id="A0A4R2LA96"/>
<dbReference type="Proteomes" id="UP000295765">
    <property type="component" value="Unassembled WGS sequence"/>
</dbReference>
<dbReference type="GO" id="GO:0016740">
    <property type="term" value="F:transferase activity"/>
    <property type="evidence" value="ECO:0007669"/>
    <property type="project" value="UniProtKB-KW"/>
</dbReference>
<reference evidence="3 4" key="1">
    <citation type="submission" date="2019-03" db="EMBL/GenBank/DDBJ databases">
        <title>Genomic Encyclopedia of Type Strains, Phase IV (KMG-IV): sequencing the most valuable type-strain genomes for metagenomic binning, comparative biology and taxonomic classification.</title>
        <authorList>
            <person name="Goeker M."/>
        </authorList>
    </citation>
    <scope>NUCLEOTIDE SEQUENCE [LARGE SCALE GENOMIC DNA]</scope>
    <source>
        <strain evidence="3 4">DSM 25287</strain>
    </source>
</reference>
<evidence type="ECO:0000313" key="3">
    <source>
        <dbReference type="EMBL" id="TCO82337.1"/>
    </source>
</evidence>
<dbReference type="PANTHER" id="PTHR43031">
    <property type="entry name" value="FAD-DEPENDENT OXIDOREDUCTASE"/>
    <property type="match status" value="1"/>
</dbReference>
<organism evidence="3 4">
    <name type="scientific">Plasticicumulans lactativorans</name>
    <dbReference type="NCBI Taxonomy" id="1133106"/>
    <lineage>
        <taxon>Bacteria</taxon>
        <taxon>Pseudomonadati</taxon>
        <taxon>Pseudomonadota</taxon>
        <taxon>Gammaproteobacteria</taxon>
        <taxon>Candidatus Competibacteraceae</taxon>
        <taxon>Plasticicumulans</taxon>
    </lineage>
</organism>
<feature type="transmembrane region" description="Helical" evidence="1">
    <location>
        <begin position="115"/>
        <end position="133"/>
    </location>
</feature>
<comment type="caution">
    <text evidence="3">The sequence shown here is derived from an EMBL/GenBank/DDBJ whole genome shotgun (WGS) entry which is preliminary data.</text>
</comment>
<dbReference type="Pfam" id="PF11127">
    <property type="entry name" value="YgaP-like_TM"/>
    <property type="match status" value="1"/>
</dbReference>
<dbReference type="PANTHER" id="PTHR43031:SF7">
    <property type="entry name" value="NITRIC OXIDE REDUCTASE FLRD-NAD(+) REDUCTASE"/>
    <property type="match status" value="1"/>
</dbReference>
<dbReference type="InterPro" id="IPR001763">
    <property type="entry name" value="Rhodanese-like_dom"/>
</dbReference>
<gene>
    <name evidence="3" type="ORF">EV699_105127</name>
</gene>
<keyword evidence="1" id="KW-0812">Transmembrane</keyword>
<dbReference type="Pfam" id="PF00581">
    <property type="entry name" value="Rhodanese"/>
    <property type="match status" value="1"/>
</dbReference>
<dbReference type="Gene3D" id="6.10.140.1340">
    <property type="match status" value="1"/>
</dbReference>
<dbReference type="SMART" id="SM00450">
    <property type="entry name" value="RHOD"/>
    <property type="match status" value="1"/>
</dbReference>
<dbReference type="InterPro" id="IPR036873">
    <property type="entry name" value="Rhodanese-like_dom_sf"/>
</dbReference>
<name>A0A4R2LA96_9GAMM</name>
<sequence length="185" mass="19450">MLPTITPHELQRRLAEGSAVLIDIREAAEHAREHIVGARLVPVSGFDAHDFDRDHDKAVVFHCQSGNRTAQLAARILACGFPEACALAGGLDAWRRAGLPVHEDRSQPLPLMRQVQIAAGSLVLFGVVLGFLLGPAWFALAGCVGAGLVFAGVTGFCGMATLLGQMPWNRVQPPPGGPASAHPAG</sequence>
<dbReference type="RefSeq" id="WP_132539678.1">
    <property type="nucleotide sequence ID" value="NZ_SLWY01000005.1"/>
</dbReference>
<proteinExistence type="predicted"/>
<protein>
    <submittedName>
        <fullName evidence="3">Rhodanese-related sulfurtransferase</fullName>
    </submittedName>
</protein>
<evidence type="ECO:0000256" key="1">
    <source>
        <dbReference type="SAM" id="Phobius"/>
    </source>
</evidence>
<dbReference type="InterPro" id="IPR050229">
    <property type="entry name" value="GlpE_sulfurtransferase"/>
</dbReference>
<keyword evidence="3" id="KW-0808">Transferase</keyword>
<feature type="transmembrane region" description="Helical" evidence="1">
    <location>
        <begin position="139"/>
        <end position="163"/>
    </location>
</feature>
<dbReference type="InterPro" id="IPR021309">
    <property type="entry name" value="YgaP-like_TM"/>
</dbReference>
<dbReference type="EMBL" id="SLWY01000005">
    <property type="protein sequence ID" value="TCO82337.1"/>
    <property type="molecule type" value="Genomic_DNA"/>
</dbReference>
<dbReference type="Gene3D" id="3.40.250.10">
    <property type="entry name" value="Rhodanese-like domain"/>
    <property type="match status" value="1"/>
</dbReference>
<dbReference type="SUPFAM" id="SSF52821">
    <property type="entry name" value="Rhodanese/Cell cycle control phosphatase"/>
    <property type="match status" value="1"/>
</dbReference>
<dbReference type="OrthoDB" id="1445766at2"/>
<keyword evidence="1" id="KW-0472">Membrane</keyword>
<keyword evidence="1" id="KW-1133">Transmembrane helix</keyword>
<keyword evidence="4" id="KW-1185">Reference proteome</keyword>
<accession>A0A4R2LA96</accession>
<evidence type="ECO:0000259" key="2">
    <source>
        <dbReference type="PROSITE" id="PS50206"/>
    </source>
</evidence>
<dbReference type="PROSITE" id="PS50206">
    <property type="entry name" value="RHODANESE_3"/>
    <property type="match status" value="1"/>
</dbReference>
<evidence type="ECO:0000313" key="4">
    <source>
        <dbReference type="Proteomes" id="UP000295765"/>
    </source>
</evidence>